<reference evidence="1" key="1">
    <citation type="journal article" date="2014" name="Front. Microbiol.">
        <title>High frequency of phylogenetically diverse reductive dehalogenase-homologous genes in deep subseafloor sedimentary metagenomes.</title>
        <authorList>
            <person name="Kawai M."/>
            <person name="Futagami T."/>
            <person name="Toyoda A."/>
            <person name="Takaki Y."/>
            <person name="Nishi S."/>
            <person name="Hori S."/>
            <person name="Arai W."/>
            <person name="Tsubouchi T."/>
            <person name="Morono Y."/>
            <person name="Uchiyama I."/>
            <person name="Ito T."/>
            <person name="Fujiyama A."/>
            <person name="Inagaki F."/>
            <person name="Takami H."/>
        </authorList>
    </citation>
    <scope>NUCLEOTIDE SEQUENCE</scope>
    <source>
        <strain evidence="1">Expedition CK06-06</strain>
    </source>
</reference>
<dbReference type="EMBL" id="BARS01054307">
    <property type="protein sequence ID" value="GAG47579.1"/>
    <property type="molecule type" value="Genomic_DNA"/>
</dbReference>
<organism evidence="1">
    <name type="scientific">marine sediment metagenome</name>
    <dbReference type="NCBI Taxonomy" id="412755"/>
    <lineage>
        <taxon>unclassified sequences</taxon>
        <taxon>metagenomes</taxon>
        <taxon>ecological metagenomes</taxon>
    </lineage>
</organism>
<protein>
    <recommendedName>
        <fullName evidence="2">Disintegrin domain-containing protein</fullName>
    </recommendedName>
</protein>
<feature type="non-terminal residue" evidence="1">
    <location>
        <position position="211"/>
    </location>
</feature>
<evidence type="ECO:0008006" key="2">
    <source>
        <dbReference type="Google" id="ProtNLM"/>
    </source>
</evidence>
<comment type="caution">
    <text evidence="1">The sequence shown here is derived from an EMBL/GenBank/DDBJ whole genome shotgun (WGS) entry which is preliminary data.</text>
</comment>
<name>X0XW51_9ZZZZ</name>
<evidence type="ECO:0000313" key="1">
    <source>
        <dbReference type="EMBL" id="GAG47579.1"/>
    </source>
</evidence>
<accession>X0XW51</accession>
<proteinExistence type="predicted"/>
<gene>
    <name evidence="1" type="ORF">S01H1_80422</name>
</gene>
<sequence>MYRCEDGKCTEELQSGQWVIGCNDEQFCNGEEVCDTPATGTCLPGTNPCEAGEVCDEVTDECYDPCQNDTDCDDGDDCTRDTCDTGTGLCTHEDICTNGRCCTGVYPDLKYCQVMTLEECDNIPPVEDGPGLFLATTDPCARVEPSGNWNVCPTYSAGIAPQGDYVVEVGPVSWLPCDYFYEVGDDYVTQNVEGPDEGYFALEFLRFVGGV</sequence>
<dbReference type="AlphaFoldDB" id="X0XW51"/>